<feature type="domain" description="PTS EIIA type-2" evidence="2">
    <location>
        <begin position="10"/>
        <end position="154"/>
    </location>
</feature>
<dbReference type="PROSITE" id="PS00372">
    <property type="entry name" value="PTS_EIIA_TYPE_2_HIS"/>
    <property type="match status" value="1"/>
</dbReference>
<evidence type="ECO:0000313" key="5">
    <source>
        <dbReference type="Proteomes" id="UP000435649"/>
    </source>
</evidence>
<dbReference type="PROSITE" id="PS51094">
    <property type="entry name" value="PTS_EIIA_TYPE_2"/>
    <property type="match status" value="1"/>
</dbReference>
<dbReference type="Gene3D" id="3.40.930.10">
    <property type="entry name" value="Mannitol-specific EII, Chain A"/>
    <property type="match status" value="1"/>
</dbReference>
<dbReference type="PANTHER" id="PTHR47738">
    <property type="entry name" value="PTS SYSTEM FRUCTOSE-LIKE EIIA COMPONENT-RELATED"/>
    <property type="match status" value="1"/>
</dbReference>
<proteinExistence type="predicted"/>
<dbReference type="EMBL" id="VUNS01000004">
    <property type="protein sequence ID" value="MST96623.1"/>
    <property type="molecule type" value="Genomic_DNA"/>
</dbReference>
<reference evidence="4 5" key="1">
    <citation type="submission" date="2019-08" db="EMBL/GenBank/DDBJ databases">
        <title>In-depth cultivation of the pig gut microbiome towards novel bacterial diversity and tailored functional studies.</title>
        <authorList>
            <person name="Wylensek D."/>
            <person name="Hitch T.C.A."/>
            <person name="Clavel T."/>
        </authorList>
    </citation>
    <scope>NUCLEOTIDE SEQUENCE [LARGE SCALE GENOMIC DNA]</scope>
    <source>
        <strain evidence="4 5">BBE-744-WT-12</strain>
    </source>
</reference>
<feature type="domain" description="CBS" evidence="3">
    <location>
        <begin position="254"/>
        <end position="307"/>
    </location>
</feature>
<organism evidence="4 5">
    <name type="scientific">Victivallis lenta</name>
    <dbReference type="NCBI Taxonomy" id="2606640"/>
    <lineage>
        <taxon>Bacteria</taxon>
        <taxon>Pseudomonadati</taxon>
        <taxon>Lentisphaerota</taxon>
        <taxon>Lentisphaeria</taxon>
        <taxon>Victivallales</taxon>
        <taxon>Victivallaceae</taxon>
        <taxon>Victivallis</taxon>
    </lineage>
</organism>
<dbReference type="SMART" id="SM00116">
    <property type="entry name" value="CBS"/>
    <property type="match status" value="2"/>
</dbReference>
<name>A0A844G0E0_9BACT</name>
<dbReference type="Proteomes" id="UP000435649">
    <property type="component" value="Unassembled WGS sequence"/>
</dbReference>
<accession>A0A844G0E0</accession>
<evidence type="ECO:0000313" key="4">
    <source>
        <dbReference type="EMBL" id="MST96623.1"/>
    </source>
</evidence>
<gene>
    <name evidence="4" type="ORF">FYJ85_06130</name>
</gene>
<dbReference type="SUPFAM" id="SSF55804">
    <property type="entry name" value="Phoshotransferase/anion transport protein"/>
    <property type="match status" value="1"/>
</dbReference>
<evidence type="ECO:0000256" key="1">
    <source>
        <dbReference type="PROSITE-ProRule" id="PRU00703"/>
    </source>
</evidence>
<dbReference type="Pfam" id="PF00359">
    <property type="entry name" value="PTS_EIIA_2"/>
    <property type="match status" value="1"/>
</dbReference>
<dbReference type="InterPro" id="IPR002178">
    <property type="entry name" value="PTS_EIIA_type-2_dom"/>
</dbReference>
<evidence type="ECO:0000259" key="2">
    <source>
        <dbReference type="PROSITE" id="PS51094"/>
    </source>
</evidence>
<dbReference type="CDD" id="cd00211">
    <property type="entry name" value="PTS_IIA_fru"/>
    <property type="match status" value="1"/>
</dbReference>
<dbReference type="PANTHER" id="PTHR47738:SF1">
    <property type="entry name" value="NITROGEN REGULATORY PROTEIN"/>
    <property type="match status" value="1"/>
</dbReference>
<dbReference type="InterPro" id="IPR016152">
    <property type="entry name" value="PTrfase/Anion_transptr"/>
</dbReference>
<dbReference type="InterPro" id="IPR000644">
    <property type="entry name" value="CBS_dom"/>
</dbReference>
<dbReference type="InterPro" id="IPR046342">
    <property type="entry name" value="CBS_dom_sf"/>
</dbReference>
<comment type="caution">
    <text evidence="4">The sequence shown here is derived from an EMBL/GenBank/DDBJ whole genome shotgun (WGS) entry which is preliminary data.</text>
</comment>
<dbReference type="Pfam" id="PF00571">
    <property type="entry name" value="CBS"/>
    <property type="match status" value="2"/>
</dbReference>
<keyword evidence="5" id="KW-1185">Reference proteome</keyword>
<keyword evidence="1" id="KW-0129">CBS domain</keyword>
<dbReference type="GO" id="GO:0030295">
    <property type="term" value="F:protein kinase activator activity"/>
    <property type="evidence" value="ECO:0007669"/>
    <property type="project" value="TreeGrafter"/>
</dbReference>
<evidence type="ECO:0000259" key="3">
    <source>
        <dbReference type="PROSITE" id="PS51371"/>
    </source>
</evidence>
<dbReference type="Gene3D" id="3.10.580.10">
    <property type="entry name" value="CBS-domain"/>
    <property type="match status" value="1"/>
</dbReference>
<dbReference type="InterPro" id="IPR051541">
    <property type="entry name" value="PTS_SugarTrans_NitroReg"/>
</dbReference>
<dbReference type="RefSeq" id="WP_154417319.1">
    <property type="nucleotide sequence ID" value="NZ_VUNS01000004.1"/>
</dbReference>
<protein>
    <submittedName>
        <fullName evidence="4">CBS domain-containing protein</fullName>
    </submittedName>
</protein>
<dbReference type="AlphaFoldDB" id="A0A844G0E0"/>
<sequence length="307" mass="33411">MTDNATHFYSYLAEGNIICRCKARTGAEVVSELARLLARNNAGLSAESIVSEVLAREAVFPTVIAPGLAVPHARLAELDKPLVALASSRDGIDFQAPETGPVKVVLMLLTPGDDPGLHLQLLSALAKDFSTPGEIDKVANLPDAGAVMAHFNGSDLTIPDYLRVRDVMTRKVTTVLEQDTLQRAIELFAVTGESEMPVLDDDGDLRGVVSLLELLKFSMPEHVLWLEDLTPMYRFQPFSEVLKGANDTKVADVMRTEFTSVSESVPAVQIAKLFLVNQIGQLIVVDSAGRLAGIVQLRKFAARLFWE</sequence>
<dbReference type="SUPFAM" id="SSF54631">
    <property type="entry name" value="CBS-domain pair"/>
    <property type="match status" value="1"/>
</dbReference>
<feature type="domain" description="CBS" evidence="3">
    <location>
        <begin position="168"/>
        <end position="224"/>
    </location>
</feature>
<dbReference type="PROSITE" id="PS51371">
    <property type="entry name" value="CBS"/>
    <property type="match status" value="2"/>
</dbReference>